<comment type="caution">
    <text evidence="3">The sequence shown here is derived from an EMBL/GenBank/DDBJ whole genome shotgun (WGS) entry which is preliminary data.</text>
</comment>
<dbReference type="GO" id="GO:0016614">
    <property type="term" value="F:oxidoreductase activity, acting on CH-OH group of donors"/>
    <property type="evidence" value="ECO:0007669"/>
    <property type="project" value="InterPro"/>
</dbReference>
<reference evidence="3" key="1">
    <citation type="submission" date="2023-06" db="EMBL/GenBank/DDBJ databases">
        <title>Genome-scale phylogeny and comparative genomics of the fungal order Sordariales.</title>
        <authorList>
            <consortium name="Lawrence Berkeley National Laboratory"/>
            <person name="Hensen N."/>
            <person name="Bonometti L."/>
            <person name="Westerberg I."/>
            <person name="Brannstrom I.O."/>
            <person name="Guillou S."/>
            <person name="Cros-Aarteil S."/>
            <person name="Calhoun S."/>
            <person name="Haridas S."/>
            <person name="Kuo A."/>
            <person name="Mondo S."/>
            <person name="Pangilinan J."/>
            <person name="Riley R."/>
            <person name="LaButti K."/>
            <person name="Andreopoulos B."/>
            <person name="Lipzen A."/>
            <person name="Chen C."/>
            <person name="Yanf M."/>
            <person name="Daum C."/>
            <person name="Ng V."/>
            <person name="Clum A."/>
            <person name="Steindorff A."/>
            <person name="Ohm R."/>
            <person name="Martin F."/>
            <person name="Silar P."/>
            <person name="Natvig D."/>
            <person name="Lalanne C."/>
            <person name="Gautier V."/>
            <person name="Ament-velasquez S.L."/>
            <person name="Kruys A."/>
            <person name="Hutchinson M.I."/>
            <person name="Powell A.J."/>
            <person name="Barry K."/>
            <person name="Miller A.N."/>
            <person name="Grigoriev I.V."/>
            <person name="Debuchy R."/>
            <person name="Gladieux P."/>
            <person name="Thoren M.H."/>
            <person name="Johannesson H."/>
        </authorList>
    </citation>
    <scope>NUCLEOTIDE SEQUENCE</scope>
    <source>
        <strain evidence="3">SMH3391-2</strain>
    </source>
</reference>
<dbReference type="Proteomes" id="UP001174934">
    <property type="component" value="Unassembled WGS sequence"/>
</dbReference>
<comment type="similarity">
    <text evidence="1">Belongs to the GMC oxidoreductase family.</text>
</comment>
<feature type="domain" description="Glucose-methanol-choline oxidoreductase C-terminal" evidence="2">
    <location>
        <begin position="149"/>
        <end position="287"/>
    </location>
</feature>
<evidence type="ECO:0000313" key="4">
    <source>
        <dbReference type="Proteomes" id="UP001174934"/>
    </source>
</evidence>
<evidence type="ECO:0000313" key="3">
    <source>
        <dbReference type="EMBL" id="KAK0615111.1"/>
    </source>
</evidence>
<accession>A0AA40BVE4</accession>
<name>A0AA40BVE4_9PEZI</name>
<dbReference type="Gene3D" id="3.50.50.60">
    <property type="entry name" value="FAD/NAD(P)-binding domain"/>
    <property type="match status" value="2"/>
</dbReference>
<dbReference type="EMBL" id="JAULSR010000007">
    <property type="protein sequence ID" value="KAK0615111.1"/>
    <property type="molecule type" value="Genomic_DNA"/>
</dbReference>
<proteinExistence type="inferred from homology"/>
<dbReference type="PANTHER" id="PTHR11552:SF78">
    <property type="entry name" value="GLUCOSE-METHANOL-CHOLINE OXIDOREDUCTASE N-TERMINAL DOMAIN-CONTAINING PROTEIN"/>
    <property type="match status" value="1"/>
</dbReference>
<dbReference type="InterPro" id="IPR012132">
    <property type="entry name" value="GMC_OxRdtase"/>
</dbReference>
<organism evidence="3 4">
    <name type="scientific">Bombardia bombarda</name>
    <dbReference type="NCBI Taxonomy" id="252184"/>
    <lineage>
        <taxon>Eukaryota</taxon>
        <taxon>Fungi</taxon>
        <taxon>Dikarya</taxon>
        <taxon>Ascomycota</taxon>
        <taxon>Pezizomycotina</taxon>
        <taxon>Sordariomycetes</taxon>
        <taxon>Sordariomycetidae</taxon>
        <taxon>Sordariales</taxon>
        <taxon>Lasiosphaeriaceae</taxon>
        <taxon>Bombardia</taxon>
    </lineage>
</organism>
<dbReference type="PROSITE" id="PS51257">
    <property type="entry name" value="PROKAR_LIPOPROTEIN"/>
    <property type="match status" value="1"/>
</dbReference>
<evidence type="ECO:0000259" key="2">
    <source>
        <dbReference type="Pfam" id="PF05199"/>
    </source>
</evidence>
<protein>
    <submittedName>
        <fullName evidence="3">GMC oxidoreductase-domain-containing protein</fullName>
    </submittedName>
</protein>
<dbReference type="GO" id="GO:0050660">
    <property type="term" value="F:flavin adenine dinucleotide binding"/>
    <property type="evidence" value="ECO:0007669"/>
    <property type="project" value="InterPro"/>
</dbReference>
<dbReference type="InterPro" id="IPR007867">
    <property type="entry name" value="GMC_OxRtase_C"/>
</dbReference>
<gene>
    <name evidence="3" type="ORF">B0T17DRAFT_646543</name>
</gene>
<dbReference type="AlphaFoldDB" id="A0AA40BVE4"/>
<dbReference type="Gene3D" id="3.30.560.10">
    <property type="entry name" value="Glucose Oxidase, domain 3"/>
    <property type="match status" value="1"/>
</dbReference>
<dbReference type="SUPFAM" id="SSF51905">
    <property type="entry name" value="FAD/NAD(P)-binding domain"/>
    <property type="match status" value="1"/>
</dbReference>
<dbReference type="Pfam" id="PF05199">
    <property type="entry name" value="GMC_oxred_C"/>
    <property type="match status" value="1"/>
</dbReference>
<dbReference type="InterPro" id="IPR036188">
    <property type="entry name" value="FAD/NAD-bd_sf"/>
</dbReference>
<sequence length="297" mass="32600">MSLHTKLPSDLSEVDVIIAGGGSSGCIIAARLADADPNLSILVIERGSDNKAPTIALPALFIANVAPNSTATIFHKGVKEQHLVFARQHQPMLMWPPLGPAFIEAWTRDFQNTPDRPMVLMSFINGFPGDPSAVPPGQYFAITAFSVYPYSRGHIHITGPSPSDPLNFKTGFFADRDGIDIKKHMWTYKTQREIIRRMQTYRGEVAAGHPPFPAESNAACIDIDAPLPGDVKDIEYSAEDDAILEQWLRLNVGTTWHSLGTCKMAPREQGGVVDSKLSVYGVEGLKIQHQFEPQRLA</sequence>
<dbReference type="PANTHER" id="PTHR11552">
    <property type="entry name" value="GLUCOSE-METHANOL-CHOLINE GMC OXIDOREDUCTASE"/>
    <property type="match status" value="1"/>
</dbReference>
<keyword evidence="4" id="KW-1185">Reference proteome</keyword>
<evidence type="ECO:0000256" key="1">
    <source>
        <dbReference type="ARBA" id="ARBA00010790"/>
    </source>
</evidence>